<protein>
    <submittedName>
        <fullName evidence="2">DUF2474 family protein</fullName>
    </submittedName>
</protein>
<dbReference type="EMBL" id="RKIK01000113">
    <property type="protein sequence ID" value="ROV57806.1"/>
    <property type="molecule type" value="Genomic_DNA"/>
</dbReference>
<feature type="transmembrane region" description="Helical" evidence="1">
    <location>
        <begin position="12"/>
        <end position="33"/>
    </location>
</feature>
<evidence type="ECO:0000313" key="3">
    <source>
        <dbReference type="Proteomes" id="UP000278792"/>
    </source>
</evidence>
<dbReference type="RefSeq" id="WP_075652328.1">
    <property type="nucleotide sequence ID" value="NZ_AP019658.1"/>
</dbReference>
<dbReference type="InterPro" id="IPR018895">
    <property type="entry name" value="DUF2474"/>
</dbReference>
<dbReference type="OrthoDB" id="6911758at2"/>
<reference evidence="2 3" key="1">
    <citation type="submission" date="2018-11" db="EMBL/GenBank/DDBJ databases">
        <title>Vibrio ponticus strain CAIM 1751 pathogenic for the snapper Lutjanus guttatus.</title>
        <authorList>
            <person name="Soto-Rodriguez S."/>
            <person name="Lozano-Olvera R."/>
            <person name="Gomez-Gil B."/>
        </authorList>
    </citation>
    <scope>NUCLEOTIDE SEQUENCE [LARGE SCALE GENOMIC DNA]</scope>
    <source>
        <strain evidence="2 3">CAIM 1751</strain>
    </source>
</reference>
<comment type="caution">
    <text evidence="2">The sequence shown here is derived from an EMBL/GenBank/DDBJ whole genome shotgun (WGS) entry which is preliminary data.</text>
</comment>
<gene>
    <name evidence="2" type="ORF">EGH82_21380</name>
</gene>
<proteinExistence type="predicted"/>
<name>A0A3N3DTT4_9VIBR</name>
<keyword evidence="1" id="KW-1133">Transmembrane helix</keyword>
<keyword evidence="1" id="KW-0812">Transmembrane</keyword>
<dbReference type="AlphaFoldDB" id="A0A3N3DTT4"/>
<evidence type="ECO:0000313" key="2">
    <source>
        <dbReference type="EMBL" id="ROV57806.1"/>
    </source>
</evidence>
<dbReference type="Proteomes" id="UP000278792">
    <property type="component" value="Unassembled WGS sequence"/>
</dbReference>
<keyword evidence="1" id="KW-0472">Membrane</keyword>
<accession>A0A3N3DTT4</accession>
<dbReference type="Pfam" id="PF10617">
    <property type="entry name" value="DUF2474"/>
    <property type="match status" value="1"/>
</dbReference>
<organism evidence="2 3">
    <name type="scientific">Vibrio ponticus</name>
    <dbReference type="NCBI Taxonomy" id="265668"/>
    <lineage>
        <taxon>Bacteria</taxon>
        <taxon>Pseudomonadati</taxon>
        <taxon>Pseudomonadota</taxon>
        <taxon>Gammaproteobacteria</taxon>
        <taxon>Vibrionales</taxon>
        <taxon>Vibrionaceae</taxon>
        <taxon>Vibrio</taxon>
    </lineage>
</organism>
<evidence type="ECO:0000256" key="1">
    <source>
        <dbReference type="SAM" id="Phobius"/>
    </source>
</evidence>
<sequence length="34" mass="3930">MKNRKVQLSWFVGIWLASVLGLALFSLLIRWILG</sequence>